<dbReference type="PANTHER" id="PTHR19288:SF90">
    <property type="entry name" value="OS08G0542600 PROTEIN"/>
    <property type="match status" value="1"/>
</dbReference>
<gene>
    <name evidence="1" type="ORF">QPM17_11790</name>
</gene>
<evidence type="ECO:0000313" key="2">
    <source>
        <dbReference type="Proteomes" id="UP001227964"/>
    </source>
</evidence>
<comment type="caution">
    <text evidence="1">The sequence shown here is derived from an EMBL/GenBank/DDBJ whole genome shotgun (WGS) entry which is preliminary data.</text>
</comment>
<evidence type="ECO:0000313" key="1">
    <source>
        <dbReference type="EMBL" id="MDL0431815.1"/>
    </source>
</evidence>
<dbReference type="InterPro" id="IPR006357">
    <property type="entry name" value="HAD-SF_hydro_IIA"/>
</dbReference>
<dbReference type="PANTHER" id="PTHR19288">
    <property type="entry name" value="4-NITROPHENYLPHOSPHATASE-RELATED"/>
    <property type="match status" value="1"/>
</dbReference>
<dbReference type="RefSeq" id="WP_285390943.1">
    <property type="nucleotide sequence ID" value="NZ_JASSVS010000005.1"/>
</dbReference>
<accession>A0ABT7ICD0</accession>
<sequence length="318" mass="35094">MTDTHPTSFKGTTPTPAWAFRQYEQIRRWLPDGLPAAQQPRPQVLENLAPLTDQFQVFVFDAFGVLNAGPRAFVTAVERFRELQRLGREVLILSNAATASHPRLVEKYLRMGFEITPDQLISSRWLLEQSLANPARQGTWGVIAPEKSEPATLPVDWHPVRPPVTSRQKRELKGYDGLIMLSSEDWNEEMQAALEASLREKPRPLEIANPDLVAPRGDCLTLEPGFFAHQAREASGVIPGFYGKPYAPAFRAVLQRFAGVPPERMLMVGDTLHTDILGGQNAGMKTLLITAAGSLQGLDIPACIAQSGIAPDFIAPEI</sequence>
<proteinExistence type="predicted"/>
<organism evidence="1 2">
    <name type="scientific">Marinobacter azerbaijanicus</name>
    <dbReference type="NCBI Taxonomy" id="3050455"/>
    <lineage>
        <taxon>Bacteria</taxon>
        <taxon>Pseudomonadati</taxon>
        <taxon>Pseudomonadota</taxon>
        <taxon>Gammaproteobacteria</taxon>
        <taxon>Pseudomonadales</taxon>
        <taxon>Marinobacteraceae</taxon>
        <taxon>Marinobacter</taxon>
    </lineage>
</organism>
<dbReference type="Gene3D" id="3.40.50.1000">
    <property type="entry name" value="HAD superfamily/HAD-like"/>
    <property type="match status" value="2"/>
</dbReference>
<dbReference type="Pfam" id="PF13242">
    <property type="entry name" value="Hydrolase_like"/>
    <property type="match status" value="1"/>
</dbReference>
<dbReference type="InterPro" id="IPR036412">
    <property type="entry name" value="HAD-like_sf"/>
</dbReference>
<dbReference type="Pfam" id="PF13344">
    <property type="entry name" value="Hydrolase_6"/>
    <property type="match status" value="1"/>
</dbReference>
<dbReference type="InterPro" id="IPR023214">
    <property type="entry name" value="HAD_sf"/>
</dbReference>
<keyword evidence="2" id="KW-1185">Reference proteome</keyword>
<dbReference type="EMBL" id="JASSVS010000005">
    <property type="protein sequence ID" value="MDL0431815.1"/>
    <property type="molecule type" value="Genomic_DNA"/>
</dbReference>
<dbReference type="Proteomes" id="UP001227964">
    <property type="component" value="Unassembled WGS sequence"/>
</dbReference>
<reference evidence="1 2" key="1">
    <citation type="submission" date="2023-06" db="EMBL/GenBank/DDBJ databases">
        <title>Marinobacter azerbaijanicus a moderately halophilic, isolated from Urmia Lake in Azerbaijan region of Iran.</title>
        <authorList>
            <person name="Sanchez-Porro C."/>
            <person name="Aghdam E.M."/>
            <person name="Saheb S.M."/>
            <person name="Tarhriz V."/>
            <person name="Kazemi E."/>
            <person name="Ammozegar M.A."/>
            <person name="Ventosa A."/>
            <person name="Hejazi M.S."/>
        </authorList>
    </citation>
    <scope>NUCLEOTIDE SEQUENCE [LARGE SCALE GENOMIC DNA]</scope>
    <source>
        <strain evidence="1 2">TBZ242</strain>
    </source>
</reference>
<dbReference type="SUPFAM" id="SSF56784">
    <property type="entry name" value="HAD-like"/>
    <property type="match status" value="1"/>
</dbReference>
<name>A0ABT7ICD0_9GAMM</name>
<protein>
    <submittedName>
        <fullName evidence="1">HAD hydrolase-like protein</fullName>
    </submittedName>
</protein>